<sequence>MSTGVFVVISILYFCFCIFCLTKIFKCNATRKEGGNWKVSKGGLQFEPDHPTGSG</sequence>
<evidence type="ECO:0000313" key="2">
    <source>
        <dbReference type="EMBL" id="KAJ8924045.1"/>
    </source>
</evidence>
<reference evidence="2 3" key="1">
    <citation type="journal article" date="2023" name="Insect Mol. Biol.">
        <title>Genome sequencing provides insights into the evolution of gene families encoding plant cell wall-degrading enzymes in longhorned beetles.</title>
        <authorList>
            <person name="Shin N.R."/>
            <person name="Okamura Y."/>
            <person name="Kirsch R."/>
            <person name="Pauchet Y."/>
        </authorList>
    </citation>
    <scope>NUCLEOTIDE SEQUENCE [LARGE SCALE GENOMIC DNA]</scope>
    <source>
        <strain evidence="2">EAD_L_NR</strain>
    </source>
</reference>
<proteinExistence type="predicted"/>
<dbReference type="EMBL" id="JANEYG010000003">
    <property type="protein sequence ID" value="KAJ8924045.1"/>
    <property type="molecule type" value="Genomic_DNA"/>
</dbReference>
<comment type="caution">
    <text evidence="2">The sequence shown here is derived from an EMBL/GenBank/DDBJ whole genome shotgun (WGS) entry which is preliminary data.</text>
</comment>
<keyword evidence="1" id="KW-0812">Transmembrane</keyword>
<protein>
    <submittedName>
        <fullName evidence="2">Uncharacterized protein</fullName>
    </submittedName>
</protein>
<keyword evidence="3" id="KW-1185">Reference proteome</keyword>
<keyword evidence="1" id="KW-1133">Transmembrane helix</keyword>
<evidence type="ECO:0000313" key="3">
    <source>
        <dbReference type="Proteomes" id="UP001159042"/>
    </source>
</evidence>
<keyword evidence="1" id="KW-0472">Membrane</keyword>
<dbReference type="AlphaFoldDB" id="A0AAV8WCV7"/>
<name>A0AAV8WCV7_9CUCU</name>
<evidence type="ECO:0000256" key="1">
    <source>
        <dbReference type="SAM" id="Phobius"/>
    </source>
</evidence>
<accession>A0AAV8WCV7</accession>
<feature type="transmembrane region" description="Helical" evidence="1">
    <location>
        <begin position="6"/>
        <end position="25"/>
    </location>
</feature>
<dbReference type="Proteomes" id="UP001159042">
    <property type="component" value="Unassembled WGS sequence"/>
</dbReference>
<organism evidence="2 3">
    <name type="scientific">Exocentrus adspersus</name>
    <dbReference type="NCBI Taxonomy" id="1586481"/>
    <lineage>
        <taxon>Eukaryota</taxon>
        <taxon>Metazoa</taxon>
        <taxon>Ecdysozoa</taxon>
        <taxon>Arthropoda</taxon>
        <taxon>Hexapoda</taxon>
        <taxon>Insecta</taxon>
        <taxon>Pterygota</taxon>
        <taxon>Neoptera</taxon>
        <taxon>Endopterygota</taxon>
        <taxon>Coleoptera</taxon>
        <taxon>Polyphaga</taxon>
        <taxon>Cucujiformia</taxon>
        <taxon>Chrysomeloidea</taxon>
        <taxon>Cerambycidae</taxon>
        <taxon>Lamiinae</taxon>
        <taxon>Acanthocinini</taxon>
        <taxon>Exocentrus</taxon>
    </lineage>
</organism>
<gene>
    <name evidence="2" type="ORF">NQ315_006822</name>
</gene>